<name>A0ABU6HA77_9BACI</name>
<reference evidence="2 3" key="1">
    <citation type="submission" date="2023-03" db="EMBL/GenBank/DDBJ databases">
        <title>Agriculturally important microbes genome sequencing.</title>
        <authorList>
            <person name="Dunlap C."/>
        </authorList>
    </citation>
    <scope>NUCLEOTIDE SEQUENCE [LARGE SCALE GENOMIC DNA]</scope>
    <source>
        <strain evidence="2 3">CBP-3203</strain>
    </source>
</reference>
<feature type="transmembrane region" description="Helical" evidence="1">
    <location>
        <begin position="20"/>
        <end position="40"/>
    </location>
</feature>
<evidence type="ECO:0000313" key="2">
    <source>
        <dbReference type="EMBL" id="MEC0487916.1"/>
    </source>
</evidence>
<evidence type="ECO:0000256" key="1">
    <source>
        <dbReference type="SAM" id="Phobius"/>
    </source>
</evidence>
<sequence>MKFYQETQEKPNFLNEFLGMLLAGGVIAGLVLFIVTCFILSV</sequence>
<comment type="caution">
    <text evidence="2">The sequence shown here is derived from an EMBL/GenBank/DDBJ whole genome shotgun (WGS) entry which is preliminary data.</text>
</comment>
<organism evidence="2 3">
    <name type="scientific">Bacillus glycinifermentans</name>
    <dbReference type="NCBI Taxonomy" id="1664069"/>
    <lineage>
        <taxon>Bacteria</taxon>
        <taxon>Bacillati</taxon>
        <taxon>Bacillota</taxon>
        <taxon>Bacilli</taxon>
        <taxon>Bacillales</taxon>
        <taxon>Bacillaceae</taxon>
        <taxon>Bacillus</taxon>
    </lineage>
</organism>
<dbReference type="Proteomes" id="UP001341297">
    <property type="component" value="Unassembled WGS sequence"/>
</dbReference>
<gene>
    <name evidence="2" type="ORF">P8828_24530</name>
</gene>
<dbReference type="EMBL" id="JARRTL010000047">
    <property type="protein sequence ID" value="MEC0487916.1"/>
    <property type="molecule type" value="Genomic_DNA"/>
</dbReference>
<proteinExistence type="predicted"/>
<protein>
    <submittedName>
        <fullName evidence="2">Uncharacterized protein</fullName>
    </submittedName>
</protein>
<keyword evidence="1" id="KW-0472">Membrane</keyword>
<keyword evidence="3" id="KW-1185">Reference proteome</keyword>
<dbReference type="RefSeq" id="WP_263441289.1">
    <property type="nucleotide sequence ID" value="NZ_JARRTL010000047.1"/>
</dbReference>
<accession>A0ABU6HA77</accession>
<evidence type="ECO:0000313" key="3">
    <source>
        <dbReference type="Proteomes" id="UP001341297"/>
    </source>
</evidence>
<keyword evidence="1" id="KW-0812">Transmembrane</keyword>
<keyword evidence="1" id="KW-1133">Transmembrane helix</keyword>